<proteinExistence type="predicted"/>
<evidence type="ECO:0000313" key="2">
    <source>
        <dbReference type="EMBL" id="MFL0252102.1"/>
    </source>
</evidence>
<feature type="transmembrane region" description="Helical" evidence="1">
    <location>
        <begin position="49"/>
        <end position="76"/>
    </location>
</feature>
<dbReference type="RefSeq" id="WP_406788753.1">
    <property type="nucleotide sequence ID" value="NZ_JBJIAA010000014.1"/>
</dbReference>
<dbReference type="EMBL" id="JBJIAA010000014">
    <property type="protein sequence ID" value="MFL0252102.1"/>
    <property type="molecule type" value="Genomic_DNA"/>
</dbReference>
<feature type="transmembrane region" description="Helical" evidence="1">
    <location>
        <begin position="16"/>
        <end position="37"/>
    </location>
</feature>
<keyword evidence="1" id="KW-0472">Membrane</keyword>
<reference evidence="2 3" key="1">
    <citation type="submission" date="2024-11" db="EMBL/GenBank/DDBJ databases">
        <authorList>
            <person name="Heng Y.C."/>
            <person name="Lim A.C.H."/>
            <person name="Lee J.K.Y."/>
            <person name="Kittelmann S."/>
        </authorList>
    </citation>
    <scope>NUCLEOTIDE SEQUENCE [LARGE SCALE GENOMIC DNA]</scope>
    <source>
        <strain evidence="2 3">WILCCON 0114</strain>
    </source>
</reference>
<organism evidence="2 3">
    <name type="scientific">Clostridium neuense</name>
    <dbReference type="NCBI Taxonomy" id="1728934"/>
    <lineage>
        <taxon>Bacteria</taxon>
        <taxon>Bacillati</taxon>
        <taxon>Bacillota</taxon>
        <taxon>Clostridia</taxon>
        <taxon>Eubacteriales</taxon>
        <taxon>Clostridiaceae</taxon>
        <taxon>Clostridium</taxon>
    </lineage>
</organism>
<name>A0ABW8THX2_9CLOT</name>
<keyword evidence="3" id="KW-1185">Reference proteome</keyword>
<feature type="transmembrane region" description="Helical" evidence="1">
    <location>
        <begin position="165"/>
        <end position="190"/>
    </location>
</feature>
<feature type="transmembrane region" description="Helical" evidence="1">
    <location>
        <begin position="88"/>
        <end position="110"/>
    </location>
</feature>
<evidence type="ECO:0000256" key="1">
    <source>
        <dbReference type="SAM" id="Phobius"/>
    </source>
</evidence>
<accession>A0ABW8THX2</accession>
<comment type="caution">
    <text evidence="2">The sequence shown here is derived from an EMBL/GenBank/DDBJ whole genome shotgun (WGS) entry which is preliminary data.</text>
</comment>
<gene>
    <name evidence="2" type="ORF">ACJDT4_16905</name>
</gene>
<keyword evidence="1" id="KW-0812">Transmembrane</keyword>
<dbReference type="Proteomes" id="UP001623592">
    <property type="component" value="Unassembled WGS sequence"/>
</dbReference>
<dbReference type="Pfam" id="PF12822">
    <property type="entry name" value="ECF_trnsprt"/>
    <property type="match status" value="1"/>
</dbReference>
<protein>
    <submittedName>
        <fullName evidence="2">ECF transporter S component</fullName>
    </submittedName>
</protein>
<sequence length="197" mass="21071">MNKTVLTKGRFETRQLTIVGLLSAISVTLGLTGYGFIPFPIAHATIMHIPVIIGAIIEGPIVGILVGLMFGIFSMIQNMMTPSVLSFAFMNPLVAILPRILIGITSYYTYVLLKKCNEPLRIGITAVVGTLTNTVGVLSMIYFLYAQQYARTVKISVSGAAKAIFGVAGLNGSIESAVAVVIVVPVIIAIKKIRNRS</sequence>
<feature type="transmembrane region" description="Helical" evidence="1">
    <location>
        <begin position="122"/>
        <end position="145"/>
    </location>
</feature>
<evidence type="ECO:0000313" key="3">
    <source>
        <dbReference type="Proteomes" id="UP001623592"/>
    </source>
</evidence>
<keyword evidence="1" id="KW-1133">Transmembrane helix</keyword>
<dbReference type="InterPro" id="IPR024529">
    <property type="entry name" value="ECF_trnsprt_substrate-spec"/>
</dbReference>
<dbReference type="Gene3D" id="1.10.1760.20">
    <property type="match status" value="1"/>
</dbReference>